<dbReference type="PANTHER" id="PTHR12126:SF11">
    <property type="entry name" value="NADH DEHYDROGENASE [UBIQUINONE] 1 ALPHA SUBCOMPLEX SUBUNIT 9, MITOCHONDRIAL"/>
    <property type="match status" value="1"/>
</dbReference>
<accession>A0ABR9JN89</accession>
<dbReference type="Pfam" id="PF11066">
    <property type="entry name" value="DUF2867"/>
    <property type="match status" value="1"/>
</dbReference>
<name>A0ABR9JN89_9ACTN</name>
<dbReference type="Pfam" id="PF13460">
    <property type="entry name" value="NAD_binding_10"/>
    <property type="match status" value="1"/>
</dbReference>
<evidence type="ECO:0000259" key="1">
    <source>
        <dbReference type="Pfam" id="PF13460"/>
    </source>
</evidence>
<comment type="caution">
    <text evidence="2">The sequence shown here is derived from an EMBL/GenBank/DDBJ whole genome shotgun (WGS) entry which is preliminary data.</text>
</comment>
<dbReference type="CDD" id="cd05245">
    <property type="entry name" value="SDR_a2"/>
    <property type="match status" value="1"/>
</dbReference>
<evidence type="ECO:0000313" key="3">
    <source>
        <dbReference type="Proteomes" id="UP000627838"/>
    </source>
</evidence>
<reference evidence="2 3" key="1">
    <citation type="submission" date="2020-10" db="EMBL/GenBank/DDBJ databases">
        <title>Sequencing the genomes of 1000 actinobacteria strains.</title>
        <authorList>
            <person name="Klenk H.-P."/>
        </authorList>
    </citation>
    <scope>NUCLEOTIDE SEQUENCE [LARGE SCALE GENOMIC DNA]</scope>
    <source>
        <strain evidence="2 3">DSM 46744</strain>
    </source>
</reference>
<dbReference type="InterPro" id="IPR051207">
    <property type="entry name" value="ComplexI_NDUFA9_subunit"/>
</dbReference>
<feature type="domain" description="NAD(P)-binding" evidence="1">
    <location>
        <begin position="17"/>
        <end position="129"/>
    </location>
</feature>
<dbReference type="SUPFAM" id="SSF55961">
    <property type="entry name" value="Bet v1-like"/>
    <property type="match status" value="1"/>
</dbReference>
<organism evidence="2 3">
    <name type="scientific">Actinomadura algeriensis</name>
    <dbReference type="NCBI Taxonomy" id="1679523"/>
    <lineage>
        <taxon>Bacteria</taxon>
        <taxon>Bacillati</taxon>
        <taxon>Actinomycetota</taxon>
        <taxon>Actinomycetes</taxon>
        <taxon>Streptosporangiales</taxon>
        <taxon>Thermomonosporaceae</taxon>
        <taxon>Actinomadura</taxon>
    </lineage>
</organism>
<evidence type="ECO:0000313" key="2">
    <source>
        <dbReference type="EMBL" id="MBE1531899.1"/>
    </source>
</evidence>
<gene>
    <name evidence="2" type="ORF">H4W34_001732</name>
</gene>
<keyword evidence="3" id="KW-1185">Reference proteome</keyword>
<dbReference type="PANTHER" id="PTHR12126">
    <property type="entry name" value="NADH-UBIQUINONE OXIDOREDUCTASE 39 KDA SUBUNIT-RELATED"/>
    <property type="match status" value="1"/>
</dbReference>
<dbReference type="InterPro" id="IPR036291">
    <property type="entry name" value="NAD(P)-bd_dom_sf"/>
</dbReference>
<sequence length="498" mass="54559">MDDRAGAARERLCLVTGASGYIGGRLVPELLDAGHRVRCMVRSARRLRDHPWAGRVEIVEADATDPESTRRALAGTDVAYYLIHALGGGGGFAETDRRAARTFAGAAREAGVGRLVYLGGMDPEEELSPHLRSRAEVGRIMLDGGVPAVWLRAAVIIGSGSASFEMLRYLTERLPVMVTPRWVHTLIQPIAIRDVLHYLVASADLPAEVNRGFDIGGPDVLTYAGMMRRYAAVAGLRRRQVVPVPVLSPWLSSLWVGAITPVPGGLARPLVESLRNEVVCAENDIAGYIAPPPGGPTGFDRSVELALRRIREADVATRWSSASVPGAPSDPLPTDPDWAGGSLYTDERTVRAAAPPGRLWEIVEGIGGDRGWYSFPLAWRARGLIDRLVGGVGLRRGRRDPRRLRIGETVDFWRVEEIEPERLLRLRAEMRLPGLAWLELRVHGDDGGAVLTQRALFHPRGLAGHAYWWAFRPFHDRIFGRMSRGIARAAEGVPDGRR</sequence>
<dbReference type="RefSeq" id="WP_192758681.1">
    <property type="nucleotide sequence ID" value="NZ_JADBDZ010000001.1"/>
</dbReference>
<dbReference type="EMBL" id="JADBDZ010000001">
    <property type="protein sequence ID" value="MBE1531899.1"/>
    <property type="molecule type" value="Genomic_DNA"/>
</dbReference>
<dbReference type="Gene3D" id="3.40.50.720">
    <property type="entry name" value="NAD(P)-binding Rossmann-like Domain"/>
    <property type="match status" value="1"/>
</dbReference>
<dbReference type="InterPro" id="IPR016040">
    <property type="entry name" value="NAD(P)-bd_dom"/>
</dbReference>
<dbReference type="SUPFAM" id="SSF51735">
    <property type="entry name" value="NAD(P)-binding Rossmann-fold domains"/>
    <property type="match status" value="1"/>
</dbReference>
<proteinExistence type="predicted"/>
<dbReference type="InterPro" id="IPR021295">
    <property type="entry name" value="DUF2867"/>
</dbReference>
<protein>
    <submittedName>
        <fullName evidence="2">Uncharacterized protein YbjT (DUF2867 family)</fullName>
    </submittedName>
</protein>
<dbReference type="Proteomes" id="UP000627838">
    <property type="component" value="Unassembled WGS sequence"/>
</dbReference>